<feature type="region of interest" description="Disordered" evidence="5">
    <location>
        <begin position="132"/>
        <end position="153"/>
    </location>
</feature>
<dbReference type="InterPro" id="IPR014284">
    <property type="entry name" value="RNA_pol_sigma-70_dom"/>
</dbReference>
<dbReference type="PANTHER" id="PTHR30385:SF4">
    <property type="entry name" value="RNA POLYMERASE SIGMA-E FACTOR"/>
    <property type="match status" value="1"/>
</dbReference>
<dbReference type="InterPro" id="IPR007624">
    <property type="entry name" value="RNA_pol_sigma70_r3"/>
</dbReference>
<dbReference type="PANTHER" id="PTHR30385">
    <property type="entry name" value="SIGMA FACTOR F FLAGELLAR"/>
    <property type="match status" value="1"/>
</dbReference>
<dbReference type="RefSeq" id="WP_070197957.1">
    <property type="nucleotide sequence ID" value="NZ_LJGU01000136.1"/>
</dbReference>
<dbReference type="EMBL" id="LJGU01000136">
    <property type="protein sequence ID" value="OEU96625.1"/>
    <property type="molecule type" value="Genomic_DNA"/>
</dbReference>
<dbReference type="NCBIfam" id="TIGR02937">
    <property type="entry name" value="sigma70-ECF"/>
    <property type="match status" value="1"/>
</dbReference>
<dbReference type="Proteomes" id="UP000176101">
    <property type="component" value="Unassembled WGS sequence"/>
</dbReference>
<dbReference type="GO" id="GO:0006352">
    <property type="term" value="P:DNA-templated transcription initiation"/>
    <property type="evidence" value="ECO:0007669"/>
    <property type="project" value="InterPro"/>
</dbReference>
<dbReference type="Pfam" id="PF04545">
    <property type="entry name" value="Sigma70_r4"/>
    <property type="match status" value="1"/>
</dbReference>
<feature type="domain" description="RNA polymerase sigma-70 region 2" evidence="7">
    <location>
        <begin position="44"/>
        <end position="113"/>
    </location>
</feature>
<gene>
    <name evidence="9" type="ORF">AN216_19385</name>
</gene>
<evidence type="ECO:0000259" key="8">
    <source>
        <dbReference type="Pfam" id="PF04545"/>
    </source>
</evidence>
<proteinExistence type="predicted"/>
<sequence length="271" mass="30449">MDAIRSRAPHARHSHHDAPDTAADLQRLATMPEGPDRDALREQIVEAWLPMARRLAGKFRGRGENPEDLAQVAALGLFKAVERYDPELGKPFEPYAIPTIMGEIRRHFRDNTWDVYVPRRVQEARNQVRRSLRSLDAGDGGSPSVSRLAEHSGLSEEDVRTGLGALESYQSASLDAQLGTGEDGYSLVDTLGSTDTGMDAVVYRESVKPRLRRLPRREAHMLYLRFFRDQTQSQIAEELDVSQMHVSRLLARTCARLRAEVEDEEHTPVAA</sequence>
<evidence type="ECO:0000256" key="1">
    <source>
        <dbReference type="ARBA" id="ARBA00023015"/>
    </source>
</evidence>
<dbReference type="PATRIC" id="fig|1075402.3.peg.1320"/>
<dbReference type="NCBIfam" id="TIGR02980">
    <property type="entry name" value="SigBFG"/>
    <property type="match status" value="1"/>
</dbReference>
<reference evidence="9 10" key="1">
    <citation type="journal article" date="2016" name="Front. Microbiol.">
        <title>Comparative Genomics Analysis of Streptomyces Species Reveals Their Adaptation to the Marine Environment and Their Diversity at the Genomic Level.</title>
        <authorList>
            <person name="Tian X."/>
            <person name="Zhang Z."/>
            <person name="Yang T."/>
            <person name="Chen M."/>
            <person name="Li J."/>
            <person name="Chen F."/>
            <person name="Yang J."/>
            <person name="Li W."/>
            <person name="Zhang B."/>
            <person name="Zhang Z."/>
            <person name="Wu J."/>
            <person name="Zhang C."/>
            <person name="Long L."/>
            <person name="Xiao J."/>
        </authorList>
    </citation>
    <scope>NUCLEOTIDE SEQUENCE [LARGE SCALE GENOMIC DNA]</scope>
    <source>
        <strain evidence="9 10">SCSIO 02100</strain>
    </source>
</reference>
<dbReference type="InterPro" id="IPR014322">
    <property type="entry name" value="RNA_pol_sigma-B/F/G"/>
</dbReference>
<evidence type="ECO:0000256" key="4">
    <source>
        <dbReference type="ARBA" id="ARBA00023163"/>
    </source>
</evidence>
<evidence type="ECO:0000256" key="5">
    <source>
        <dbReference type="SAM" id="MobiDB-lite"/>
    </source>
</evidence>
<dbReference type="Pfam" id="PF04542">
    <property type="entry name" value="Sigma70_r2"/>
    <property type="match status" value="1"/>
</dbReference>
<evidence type="ECO:0000256" key="3">
    <source>
        <dbReference type="ARBA" id="ARBA00023125"/>
    </source>
</evidence>
<dbReference type="OrthoDB" id="9804285at2"/>
<keyword evidence="1" id="KW-0805">Transcription regulation</keyword>
<dbReference type="Gene3D" id="1.20.120.1810">
    <property type="match status" value="1"/>
</dbReference>
<dbReference type="InterPro" id="IPR013324">
    <property type="entry name" value="RNA_pol_sigma_r3/r4-like"/>
</dbReference>
<keyword evidence="3" id="KW-0238">DNA-binding</keyword>
<evidence type="ECO:0000259" key="6">
    <source>
        <dbReference type="Pfam" id="PF04539"/>
    </source>
</evidence>
<accession>A0A1E7JYE5</accession>
<dbReference type="Gene3D" id="1.20.140.160">
    <property type="match status" value="1"/>
</dbReference>
<keyword evidence="4" id="KW-0804">Transcription</keyword>
<dbReference type="InterPro" id="IPR007627">
    <property type="entry name" value="RNA_pol_sigma70_r2"/>
</dbReference>
<dbReference type="InterPro" id="IPR000943">
    <property type="entry name" value="RNA_pol_sigma70"/>
</dbReference>
<evidence type="ECO:0000313" key="9">
    <source>
        <dbReference type="EMBL" id="OEU96625.1"/>
    </source>
</evidence>
<evidence type="ECO:0000259" key="7">
    <source>
        <dbReference type="Pfam" id="PF04542"/>
    </source>
</evidence>
<dbReference type="InterPro" id="IPR007630">
    <property type="entry name" value="RNA_pol_sigma70_r4"/>
</dbReference>
<dbReference type="Pfam" id="PF04539">
    <property type="entry name" value="Sigma70_r3"/>
    <property type="match status" value="1"/>
</dbReference>
<dbReference type="GO" id="GO:0003677">
    <property type="term" value="F:DNA binding"/>
    <property type="evidence" value="ECO:0007669"/>
    <property type="project" value="UniProtKB-KW"/>
</dbReference>
<dbReference type="PRINTS" id="PR00046">
    <property type="entry name" value="SIGMA70FCT"/>
</dbReference>
<keyword evidence="2" id="KW-0731">Sigma factor</keyword>
<dbReference type="SUPFAM" id="SSF88946">
    <property type="entry name" value="Sigma2 domain of RNA polymerase sigma factors"/>
    <property type="match status" value="1"/>
</dbReference>
<protein>
    <submittedName>
        <fullName evidence="9">RNA polymerase subunit sigma</fullName>
    </submittedName>
</protein>
<dbReference type="GO" id="GO:0016987">
    <property type="term" value="F:sigma factor activity"/>
    <property type="evidence" value="ECO:0007669"/>
    <property type="project" value="UniProtKB-KW"/>
</dbReference>
<dbReference type="SUPFAM" id="SSF88659">
    <property type="entry name" value="Sigma3 and sigma4 domains of RNA polymerase sigma factors"/>
    <property type="match status" value="2"/>
</dbReference>
<feature type="domain" description="RNA polymerase sigma-70 region 4" evidence="8">
    <location>
        <begin position="211"/>
        <end position="259"/>
    </location>
</feature>
<keyword evidence="10" id="KW-1185">Reference proteome</keyword>
<feature type="region of interest" description="Disordered" evidence="5">
    <location>
        <begin position="1"/>
        <end position="21"/>
    </location>
</feature>
<comment type="caution">
    <text evidence="9">The sequence shown here is derived from an EMBL/GenBank/DDBJ whole genome shotgun (WGS) entry which is preliminary data.</text>
</comment>
<dbReference type="CDD" id="cd06171">
    <property type="entry name" value="Sigma70_r4"/>
    <property type="match status" value="1"/>
</dbReference>
<dbReference type="STRING" id="1075402.AN216_19385"/>
<dbReference type="AlphaFoldDB" id="A0A1E7JYE5"/>
<dbReference type="InterPro" id="IPR013325">
    <property type="entry name" value="RNA_pol_sigma_r2"/>
</dbReference>
<organism evidence="9 10">
    <name type="scientific">Streptomyces oceani</name>
    <dbReference type="NCBI Taxonomy" id="1075402"/>
    <lineage>
        <taxon>Bacteria</taxon>
        <taxon>Bacillati</taxon>
        <taxon>Actinomycetota</taxon>
        <taxon>Actinomycetes</taxon>
        <taxon>Kitasatosporales</taxon>
        <taxon>Streptomycetaceae</taxon>
        <taxon>Streptomyces</taxon>
    </lineage>
</organism>
<name>A0A1E7JYE5_9ACTN</name>
<evidence type="ECO:0000313" key="10">
    <source>
        <dbReference type="Proteomes" id="UP000176101"/>
    </source>
</evidence>
<evidence type="ECO:0000256" key="2">
    <source>
        <dbReference type="ARBA" id="ARBA00023082"/>
    </source>
</evidence>
<feature type="domain" description="RNA polymerase sigma-70 region 3" evidence="6">
    <location>
        <begin position="123"/>
        <end position="178"/>
    </location>
</feature>